<protein>
    <submittedName>
        <fullName evidence="2">Uncharacterized protein</fullName>
    </submittedName>
</protein>
<feature type="region of interest" description="Disordered" evidence="1">
    <location>
        <begin position="60"/>
        <end position="85"/>
    </location>
</feature>
<evidence type="ECO:0000256" key="1">
    <source>
        <dbReference type="SAM" id="MobiDB-lite"/>
    </source>
</evidence>
<accession>A0A6A6PK80</accession>
<dbReference type="Proteomes" id="UP000799767">
    <property type="component" value="Unassembled WGS sequence"/>
</dbReference>
<keyword evidence="3" id="KW-1185">Reference proteome</keyword>
<evidence type="ECO:0000313" key="2">
    <source>
        <dbReference type="EMBL" id="KAF2480412.1"/>
    </source>
</evidence>
<organism evidence="2 3">
    <name type="scientific">Neohortaea acidophila</name>
    <dbReference type="NCBI Taxonomy" id="245834"/>
    <lineage>
        <taxon>Eukaryota</taxon>
        <taxon>Fungi</taxon>
        <taxon>Dikarya</taxon>
        <taxon>Ascomycota</taxon>
        <taxon>Pezizomycotina</taxon>
        <taxon>Dothideomycetes</taxon>
        <taxon>Dothideomycetidae</taxon>
        <taxon>Mycosphaerellales</taxon>
        <taxon>Teratosphaeriaceae</taxon>
        <taxon>Neohortaea</taxon>
    </lineage>
</organism>
<evidence type="ECO:0000313" key="3">
    <source>
        <dbReference type="Proteomes" id="UP000799767"/>
    </source>
</evidence>
<dbReference type="EMBL" id="MU001639">
    <property type="protein sequence ID" value="KAF2480412.1"/>
    <property type="molecule type" value="Genomic_DNA"/>
</dbReference>
<dbReference type="GeneID" id="54475289"/>
<name>A0A6A6PK80_9PEZI</name>
<gene>
    <name evidence="2" type="ORF">BDY17DRAFT_301703</name>
</gene>
<dbReference type="AlphaFoldDB" id="A0A6A6PK80"/>
<sequence>MNDALCSILCDQKDGWTWDPFISDKLIFNHDGTGEVWFMEDHSFLFAVNMRWRCLGPSPQLSEKEKARPSEPAAPEAHPEPASIWSAKSWRKQPQVLGKLDLEITLERSLAKTLAGGRVLATFAHMNERRLSDAACSPKTFSVTVERGNFVPTTHVGIDRSIGKQLELRYGLRLVFDRTLAPPREEFTDPNEWIVSDGGWWRITDYVARQLPTSEYSSPAMNDSAWDYYVRSCVVS</sequence>
<proteinExistence type="predicted"/>
<reference evidence="2" key="1">
    <citation type="journal article" date="2020" name="Stud. Mycol.">
        <title>101 Dothideomycetes genomes: a test case for predicting lifestyles and emergence of pathogens.</title>
        <authorList>
            <person name="Haridas S."/>
            <person name="Albert R."/>
            <person name="Binder M."/>
            <person name="Bloem J."/>
            <person name="Labutti K."/>
            <person name="Salamov A."/>
            <person name="Andreopoulos B."/>
            <person name="Baker S."/>
            <person name="Barry K."/>
            <person name="Bills G."/>
            <person name="Bluhm B."/>
            <person name="Cannon C."/>
            <person name="Castanera R."/>
            <person name="Culley D."/>
            <person name="Daum C."/>
            <person name="Ezra D."/>
            <person name="Gonzalez J."/>
            <person name="Henrissat B."/>
            <person name="Kuo A."/>
            <person name="Liang C."/>
            <person name="Lipzen A."/>
            <person name="Lutzoni F."/>
            <person name="Magnuson J."/>
            <person name="Mondo S."/>
            <person name="Nolan M."/>
            <person name="Ohm R."/>
            <person name="Pangilinan J."/>
            <person name="Park H.-J."/>
            <person name="Ramirez L."/>
            <person name="Alfaro M."/>
            <person name="Sun H."/>
            <person name="Tritt A."/>
            <person name="Yoshinaga Y."/>
            <person name="Zwiers L.-H."/>
            <person name="Turgeon B."/>
            <person name="Goodwin S."/>
            <person name="Spatafora J."/>
            <person name="Crous P."/>
            <person name="Grigoriev I."/>
        </authorList>
    </citation>
    <scope>NUCLEOTIDE SEQUENCE</scope>
    <source>
        <strain evidence="2">CBS 113389</strain>
    </source>
</reference>
<dbReference type="OrthoDB" id="3917213at2759"/>
<feature type="compositionally biased region" description="Low complexity" evidence="1">
    <location>
        <begin position="70"/>
        <end position="83"/>
    </location>
</feature>
<dbReference type="RefSeq" id="XP_033586982.1">
    <property type="nucleotide sequence ID" value="XM_033734287.1"/>
</dbReference>